<dbReference type="InterPro" id="IPR051082">
    <property type="entry name" value="Pentapeptide-BTB/POZ_domain"/>
</dbReference>
<accession>A0A2I8VFB3</accession>
<feature type="transmembrane region" description="Helical" evidence="1">
    <location>
        <begin position="679"/>
        <end position="698"/>
    </location>
</feature>
<keyword evidence="1" id="KW-0472">Membrane</keyword>
<gene>
    <name evidence="3" type="ORF">C2R22_02240</name>
</gene>
<dbReference type="OrthoDB" id="199127at2157"/>
<evidence type="ECO:0000313" key="4">
    <source>
        <dbReference type="Proteomes" id="UP000236584"/>
    </source>
</evidence>
<proteinExistence type="predicted"/>
<evidence type="ECO:0000313" key="3">
    <source>
        <dbReference type="EMBL" id="AUV80622.1"/>
    </source>
</evidence>
<dbReference type="SUPFAM" id="SSF81324">
    <property type="entry name" value="Voltage-gated potassium channels"/>
    <property type="match status" value="1"/>
</dbReference>
<dbReference type="GeneID" id="35590871"/>
<evidence type="ECO:0000259" key="2">
    <source>
        <dbReference type="Pfam" id="PF07885"/>
    </source>
</evidence>
<dbReference type="Pfam" id="PF13576">
    <property type="entry name" value="Pentapeptide_3"/>
    <property type="match status" value="3"/>
</dbReference>
<protein>
    <recommendedName>
        <fullName evidence="2">Potassium channel domain-containing protein</fullName>
    </recommendedName>
</protein>
<feature type="transmembrane region" description="Helical" evidence="1">
    <location>
        <begin position="719"/>
        <end position="736"/>
    </location>
</feature>
<dbReference type="PANTHER" id="PTHR14136">
    <property type="entry name" value="BTB_POZ DOMAIN-CONTAINING PROTEIN KCTD9"/>
    <property type="match status" value="1"/>
</dbReference>
<name>A0A2I8VFB3_9EURY</name>
<dbReference type="InterPro" id="IPR013099">
    <property type="entry name" value="K_chnl_dom"/>
</dbReference>
<sequence length="776" mass="85762">MSQQPTEKNGRVEQTEQCSYTFDPARTDASLRTTWECPHPAHEGSDHCVFHMSDDERAGHDVDPTDVVERLLANLAIDDPRRNEYVGATLPHLSLTYRQVDGDTNHVLNFQHAEVEGIDLTHGRLDQGLNLREASIGRLTFEDATVTGDVDASDAVVERFEAAEATFREDVDFAGTTFIERVDCTEAVFEEGASFEESAFEDVADFRNLTARGDSHVLDDHLTFAEATFRADAKFRQAGFGYVSFAGATFEAGTDFEHTDFEGDTTFDGATFERIADFDEARFDHDASFVEVRFRRLAEFRGASFDGGSRTASDDVTFESAVFEGEADFKLATFRFADFKRADCRGELNFDRATFRARADCHDLSVAGVTTLADATFEAPVVFDGSAFAGRVLARETTFEGDADFREVTFARRATFDEARFRADADFGGATFETSVSFCGAAFEGEANHVEQNASFDGVAFEGDADFRDARFTRGSFQGTTFHGTCDFRAVTFREAATFELVPGGSDSYVDLTDAVVNGGTIVEGGAPVPYDLTRATLGNVRLEGSSDGHELLDHFRFCLTEFDEFDFSDHHAYLERNDWTIHDFVENDATGSYAVALTNETIEETYRKAQDSASAVGDTPASREFEFKRYYYNRQKNTDILRNEYSLNAWGRVKKTASIGLNYFMQVTCGYGNRLPRIAAWTFLLPALFGVVYVLGGPFLTQAGSVFASTGETTSSEVLFNGLYYSYISFSTIGYGDIGPVGWAAKVLAASQGMLNGLFFTLLTFTLFKRVLGGS</sequence>
<dbReference type="InterPro" id="IPR001646">
    <property type="entry name" value="5peptide_repeat"/>
</dbReference>
<dbReference type="EMBL" id="CP026309">
    <property type="protein sequence ID" value="AUV80622.1"/>
    <property type="molecule type" value="Genomic_DNA"/>
</dbReference>
<dbReference type="Proteomes" id="UP000236584">
    <property type="component" value="Chromosome"/>
</dbReference>
<evidence type="ECO:0000256" key="1">
    <source>
        <dbReference type="SAM" id="Phobius"/>
    </source>
</evidence>
<dbReference type="PANTHER" id="PTHR14136:SF17">
    <property type="entry name" value="BTB_POZ DOMAIN-CONTAINING PROTEIN KCTD9"/>
    <property type="match status" value="1"/>
</dbReference>
<organism evidence="3 4">
    <name type="scientific">Salinigranum rubrum</name>
    <dbReference type="NCBI Taxonomy" id="755307"/>
    <lineage>
        <taxon>Archaea</taxon>
        <taxon>Methanobacteriati</taxon>
        <taxon>Methanobacteriota</taxon>
        <taxon>Stenosarchaea group</taxon>
        <taxon>Halobacteria</taxon>
        <taxon>Halobacteriales</taxon>
        <taxon>Haloferacaceae</taxon>
        <taxon>Salinigranum</taxon>
    </lineage>
</organism>
<feature type="domain" description="Potassium channel" evidence="2">
    <location>
        <begin position="705"/>
        <end position="771"/>
    </location>
</feature>
<dbReference type="RefSeq" id="WP_103424167.1">
    <property type="nucleotide sequence ID" value="NZ_CP026309.1"/>
</dbReference>
<keyword evidence="4" id="KW-1185">Reference proteome</keyword>
<feature type="transmembrane region" description="Helical" evidence="1">
    <location>
        <begin position="748"/>
        <end position="769"/>
    </location>
</feature>
<dbReference type="Gene3D" id="2.160.20.80">
    <property type="entry name" value="E3 ubiquitin-protein ligase SopA"/>
    <property type="match status" value="2"/>
</dbReference>
<dbReference type="AlphaFoldDB" id="A0A2I8VFB3"/>
<dbReference type="KEGG" id="srub:C2R22_02240"/>
<reference evidence="3 4" key="1">
    <citation type="submission" date="2018-01" db="EMBL/GenBank/DDBJ databases">
        <title>Complete genome sequence of Salinigranum rubrum GX10T, an extremely halophilic archaeon isolated from a marine solar saltern.</title>
        <authorList>
            <person name="Han S."/>
        </authorList>
    </citation>
    <scope>NUCLEOTIDE SEQUENCE [LARGE SCALE GENOMIC DNA]</scope>
    <source>
        <strain evidence="3 4">GX10</strain>
    </source>
</reference>
<dbReference type="Pfam" id="PF07885">
    <property type="entry name" value="Ion_trans_2"/>
    <property type="match status" value="1"/>
</dbReference>
<keyword evidence="1" id="KW-0812">Transmembrane</keyword>
<keyword evidence="1" id="KW-1133">Transmembrane helix</keyword>
<dbReference type="Gene3D" id="1.10.287.70">
    <property type="match status" value="1"/>
</dbReference>